<reference evidence="1" key="1">
    <citation type="submission" date="2023-05" db="EMBL/GenBank/DDBJ databases">
        <title>Nepenthes gracilis genome sequencing.</title>
        <authorList>
            <person name="Fukushima K."/>
        </authorList>
    </citation>
    <scope>NUCLEOTIDE SEQUENCE</scope>
    <source>
        <strain evidence="1">SING2019-196</strain>
    </source>
</reference>
<name>A0AAD3SCE6_NEPGR</name>
<evidence type="ECO:0000313" key="2">
    <source>
        <dbReference type="Proteomes" id="UP001279734"/>
    </source>
</evidence>
<gene>
    <name evidence="1" type="ORF">Nepgr_010081</name>
</gene>
<sequence>MAVEQEPKSLGNHRGFGLVPTAKMLFVSESRTNFTFSCFTFFFYPSQPRLVLFCLSLTHLPVSPSRLDRREGGGGGGDSVVELVAAGFG</sequence>
<dbReference type="Proteomes" id="UP001279734">
    <property type="component" value="Unassembled WGS sequence"/>
</dbReference>
<proteinExistence type="predicted"/>
<organism evidence="1 2">
    <name type="scientific">Nepenthes gracilis</name>
    <name type="common">Slender pitcher plant</name>
    <dbReference type="NCBI Taxonomy" id="150966"/>
    <lineage>
        <taxon>Eukaryota</taxon>
        <taxon>Viridiplantae</taxon>
        <taxon>Streptophyta</taxon>
        <taxon>Embryophyta</taxon>
        <taxon>Tracheophyta</taxon>
        <taxon>Spermatophyta</taxon>
        <taxon>Magnoliopsida</taxon>
        <taxon>eudicotyledons</taxon>
        <taxon>Gunneridae</taxon>
        <taxon>Pentapetalae</taxon>
        <taxon>Caryophyllales</taxon>
        <taxon>Nepenthaceae</taxon>
        <taxon>Nepenthes</taxon>
    </lineage>
</organism>
<keyword evidence="2" id="KW-1185">Reference proteome</keyword>
<dbReference type="AlphaFoldDB" id="A0AAD3SCE6"/>
<evidence type="ECO:0000313" key="1">
    <source>
        <dbReference type="EMBL" id="GMH08241.1"/>
    </source>
</evidence>
<protein>
    <submittedName>
        <fullName evidence="1">Uncharacterized protein</fullName>
    </submittedName>
</protein>
<dbReference type="EMBL" id="BSYO01000008">
    <property type="protein sequence ID" value="GMH08241.1"/>
    <property type="molecule type" value="Genomic_DNA"/>
</dbReference>
<comment type="caution">
    <text evidence="1">The sequence shown here is derived from an EMBL/GenBank/DDBJ whole genome shotgun (WGS) entry which is preliminary data.</text>
</comment>
<accession>A0AAD3SCE6</accession>